<evidence type="ECO:0000313" key="2">
    <source>
        <dbReference type="Proteomes" id="UP000689195"/>
    </source>
</evidence>
<keyword evidence="2" id="KW-1185">Reference proteome</keyword>
<protein>
    <submittedName>
        <fullName evidence="1">Uncharacterized protein</fullName>
    </submittedName>
</protein>
<sequence>MSKKKRDHFQEFIMVSKQLLLIMLRTYQEFKMQHQGIKIIFIKNMTLKLQTQISEKNKKTDQRMEILKLPKNQYPFQV</sequence>
<gene>
    <name evidence="1" type="ORF">PPENT_87.1.T0040372</name>
</gene>
<dbReference type="AlphaFoldDB" id="A0A8S1S9G5"/>
<dbReference type="Proteomes" id="UP000689195">
    <property type="component" value="Unassembled WGS sequence"/>
</dbReference>
<dbReference type="EMBL" id="CAJJDO010000004">
    <property type="protein sequence ID" value="CAD8135709.1"/>
    <property type="molecule type" value="Genomic_DNA"/>
</dbReference>
<organism evidence="1 2">
    <name type="scientific">Paramecium pentaurelia</name>
    <dbReference type="NCBI Taxonomy" id="43138"/>
    <lineage>
        <taxon>Eukaryota</taxon>
        <taxon>Sar</taxon>
        <taxon>Alveolata</taxon>
        <taxon>Ciliophora</taxon>
        <taxon>Intramacronucleata</taxon>
        <taxon>Oligohymenophorea</taxon>
        <taxon>Peniculida</taxon>
        <taxon>Parameciidae</taxon>
        <taxon>Paramecium</taxon>
    </lineage>
</organism>
<accession>A0A8S1S9G5</accession>
<reference evidence="1" key="1">
    <citation type="submission" date="2021-01" db="EMBL/GenBank/DDBJ databases">
        <authorList>
            <consortium name="Genoscope - CEA"/>
            <person name="William W."/>
        </authorList>
    </citation>
    <scope>NUCLEOTIDE SEQUENCE</scope>
</reference>
<evidence type="ECO:0000313" key="1">
    <source>
        <dbReference type="EMBL" id="CAD8135709.1"/>
    </source>
</evidence>
<proteinExistence type="predicted"/>
<comment type="caution">
    <text evidence="1">The sequence shown here is derived from an EMBL/GenBank/DDBJ whole genome shotgun (WGS) entry which is preliminary data.</text>
</comment>
<name>A0A8S1S9G5_9CILI</name>